<comment type="caution">
    <text evidence="1">The sequence shown here is derived from an EMBL/GenBank/DDBJ whole genome shotgun (WGS) entry which is preliminary data.</text>
</comment>
<dbReference type="EMBL" id="JAHLFW010000073">
    <property type="protein sequence ID" value="MBU3838362.1"/>
    <property type="molecule type" value="Genomic_DNA"/>
</dbReference>
<proteinExistence type="predicted"/>
<evidence type="ECO:0008006" key="3">
    <source>
        <dbReference type="Google" id="ProtNLM"/>
    </source>
</evidence>
<sequence>MENNALLSLVSLMLPSNILSRFTLVKVESTDDTISIHLDEKIPSDCQSNPNIESKGFLSPVTVRDFPIRDKAVDLIVRRRRWLDLHTGKCFTLPYDDIKSENTRYSKEFAAFLKEVYGDEAYDLPFA</sequence>
<accession>A0A948WVX9</accession>
<protein>
    <recommendedName>
        <fullName evidence="3">Transposase</fullName>
    </recommendedName>
</protein>
<evidence type="ECO:0000313" key="1">
    <source>
        <dbReference type="EMBL" id="MBU3838362.1"/>
    </source>
</evidence>
<reference evidence="1" key="2">
    <citation type="submission" date="2021-04" db="EMBL/GenBank/DDBJ databases">
        <authorList>
            <person name="Gilroy R."/>
        </authorList>
    </citation>
    <scope>NUCLEOTIDE SEQUENCE</scope>
    <source>
        <strain evidence="1">G4-2901</strain>
    </source>
</reference>
<reference evidence="1" key="1">
    <citation type="journal article" date="2021" name="PeerJ">
        <title>Extensive microbial diversity within the chicken gut microbiome revealed by metagenomics and culture.</title>
        <authorList>
            <person name="Gilroy R."/>
            <person name="Ravi A."/>
            <person name="Getino M."/>
            <person name="Pursley I."/>
            <person name="Horton D.L."/>
            <person name="Alikhan N.F."/>
            <person name="Baker D."/>
            <person name="Gharbi K."/>
            <person name="Hall N."/>
            <person name="Watson M."/>
            <person name="Adriaenssens E.M."/>
            <person name="Foster-Nyarko E."/>
            <person name="Jarju S."/>
            <person name="Secka A."/>
            <person name="Antonio M."/>
            <person name="Oren A."/>
            <person name="Chaudhuri R.R."/>
            <person name="La Ragione R."/>
            <person name="Hildebrand F."/>
            <person name="Pallen M.J."/>
        </authorList>
    </citation>
    <scope>NUCLEOTIDE SEQUENCE</scope>
    <source>
        <strain evidence="1">G4-2901</strain>
    </source>
</reference>
<dbReference type="Proteomes" id="UP000783796">
    <property type="component" value="Unassembled WGS sequence"/>
</dbReference>
<gene>
    <name evidence="1" type="ORF">H9777_08645</name>
</gene>
<organism evidence="1 2">
    <name type="scientific">Candidatus Phocaeicola faecigallinarum</name>
    <dbReference type="NCBI Taxonomy" id="2838732"/>
    <lineage>
        <taxon>Bacteria</taxon>
        <taxon>Pseudomonadati</taxon>
        <taxon>Bacteroidota</taxon>
        <taxon>Bacteroidia</taxon>
        <taxon>Bacteroidales</taxon>
        <taxon>Bacteroidaceae</taxon>
        <taxon>Phocaeicola</taxon>
    </lineage>
</organism>
<evidence type="ECO:0000313" key="2">
    <source>
        <dbReference type="Proteomes" id="UP000783796"/>
    </source>
</evidence>
<dbReference type="AlphaFoldDB" id="A0A948WVX9"/>
<name>A0A948WVX9_9BACT</name>